<comment type="caution">
    <text evidence="1">The sequence shown here is derived from an EMBL/GenBank/DDBJ whole genome shotgun (WGS) entry which is preliminary data.</text>
</comment>
<accession>A0ACC2ZSK1</accession>
<organism evidence="1 2">
    <name type="scientific">Neophaeococcomyces mojaviensis</name>
    <dbReference type="NCBI Taxonomy" id="3383035"/>
    <lineage>
        <taxon>Eukaryota</taxon>
        <taxon>Fungi</taxon>
        <taxon>Dikarya</taxon>
        <taxon>Ascomycota</taxon>
        <taxon>Pezizomycotina</taxon>
        <taxon>Eurotiomycetes</taxon>
        <taxon>Chaetothyriomycetidae</taxon>
        <taxon>Chaetothyriales</taxon>
        <taxon>Chaetothyriales incertae sedis</taxon>
        <taxon>Neophaeococcomyces</taxon>
    </lineage>
</organism>
<evidence type="ECO:0000313" key="2">
    <source>
        <dbReference type="Proteomes" id="UP001172386"/>
    </source>
</evidence>
<protein>
    <submittedName>
        <fullName evidence="1">Dihydroxyacetone kinase 2</fullName>
    </submittedName>
</protein>
<dbReference type="EMBL" id="JAPDRQ010000338">
    <property type="protein sequence ID" value="KAJ9650472.1"/>
    <property type="molecule type" value="Genomic_DNA"/>
</dbReference>
<sequence>MRRKHFLNTPELLVDGMCQAVVAQNPILRYDPSYKVVFRRQNTDSLVPRVTLISGGGSGHEPAHAGYVGKGLLDAAVCGAVFASPNVTQILQGLQYIKSSAGILVIVKNYTGDKLNFGLAVEEFRAKTAIPIRTVTVGDDVAVPRSRGLNVGRRGLAGTVFVHKIAGSASERGYSLDAVAKVSQHVANNLATIGVSLDHASVPGQSVLTSLGAGDIELGMGIHNEPGVKILSPQPDLTSLVDSMLSHILDQEDQERAFVDFGLDLSQAKVVLLVNNLGGLSVLELSAASSTVLRRLASQYGIKPLRFYSGTFLTSLDGPGFSITLLNVKETPGGQKTEEILSLLDDNDDSLAWPRSAQKGQVEAISIENSVESGAYELPTLPKVAIPGDIPRFIHMLEKIRDSVKEQEPKITKLDTLMGDGDCGTTLLTGAEAVLKQIQANPPNDLSAAISTTAKIARNAMGGTSGALYGLFLGALASALQELFAAGYTIQISTVADAAGQALETLKNFTAARQGSRTLMDALIPFVQELKEASMSKQDALPVLEKAFAAAKFGVETTKTMKSFFGRSTYVGAHDESNGDASSDATQGLPDPGACGVVAVIEGITAALLL</sequence>
<keyword evidence="1" id="KW-0418">Kinase</keyword>
<gene>
    <name evidence="1" type="primary">DAK2</name>
    <name evidence="1" type="ORF">H2198_010228</name>
</gene>
<keyword evidence="2" id="KW-1185">Reference proteome</keyword>
<proteinExistence type="predicted"/>
<reference evidence="1" key="1">
    <citation type="submission" date="2022-10" db="EMBL/GenBank/DDBJ databases">
        <title>Culturing micro-colonial fungi from biological soil crusts in the Mojave desert and describing Neophaeococcomyces mojavensis, and introducing the new genera and species Taxawa tesnikishii.</title>
        <authorList>
            <person name="Kurbessoian T."/>
            <person name="Stajich J.E."/>
        </authorList>
    </citation>
    <scope>NUCLEOTIDE SEQUENCE</scope>
    <source>
        <strain evidence="1">JES_112</strain>
    </source>
</reference>
<evidence type="ECO:0000313" key="1">
    <source>
        <dbReference type="EMBL" id="KAJ9650472.1"/>
    </source>
</evidence>
<name>A0ACC2ZSK1_9EURO</name>
<keyword evidence="1" id="KW-0808">Transferase</keyword>
<dbReference type="Proteomes" id="UP001172386">
    <property type="component" value="Unassembled WGS sequence"/>
</dbReference>